<reference evidence="1 2" key="1">
    <citation type="submission" date="2017-08" db="EMBL/GenBank/DDBJ databases">
        <authorList>
            <person name="Fouts D."/>
            <person name="Sutton G."/>
            <person name="Nguyen K."/>
            <person name="Thamlikitkul V."/>
        </authorList>
    </citation>
    <scope>NUCLEOTIDE SEQUENCE [LARGE SCALE GENOMIC DNA]</scope>
    <source>
        <strain evidence="1 2">ECCRETH04</strain>
    </source>
</reference>
<keyword evidence="1" id="KW-0808">Transferase</keyword>
<dbReference type="Proteomes" id="UP000215497">
    <property type="component" value="Unassembled WGS sequence"/>
</dbReference>
<feature type="non-terminal residue" evidence="1">
    <location>
        <position position="37"/>
    </location>
</feature>
<accession>A0A7Z1D586</accession>
<protein>
    <submittedName>
        <fullName evidence="1">2-dehydro-3-deoxygalactonokinase</fullName>
    </submittedName>
</protein>
<dbReference type="InterPro" id="IPR042258">
    <property type="entry name" value="DGOK_N"/>
</dbReference>
<dbReference type="AlphaFoldDB" id="A0A7Z1D586"/>
<dbReference type="EMBL" id="NPZM01000049">
    <property type="protein sequence ID" value="OYE55750.1"/>
    <property type="molecule type" value="Genomic_DNA"/>
</dbReference>
<proteinExistence type="predicted"/>
<dbReference type="Pfam" id="PF05035">
    <property type="entry name" value="DGOK"/>
    <property type="match status" value="1"/>
</dbReference>
<organism evidence="1 2">
    <name type="scientific">Shigella sonnei</name>
    <dbReference type="NCBI Taxonomy" id="624"/>
    <lineage>
        <taxon>Bacteria</taxon>
        <taxon>Pseudomonadati</taxon>
        <taxon>Pseudomonadota</taxon>
        <taxon>Gammaproteobacteria</taxon>
        <taxon>Enterobacterales</taxon>
        <taxon>Enterobacteriaceae</taxon>
        <taxon>Shigella</taxon>
    </lineage>
</organism>
<gene>
    <name evidence="1" type="ORF">CI633_05475</name>
</gene>
<evidence type="ECO:0000313" key="1">
    <source>
        <dbReference type="EMBL" id="OYE55750.1"/>
    </source>
</evidence>
<comment type="caution">
    <text evidence="1">The sequence shown here is derived from an EMBL/GenBank/DDBJ whole genome shotgun (WGS) entry which is preliminary data.</text>
</comment>
<dbReference type="GO" id="GO:0034194">
    <property type="term" value="P:D-galactonate catabolic process"/>
    <property type="evidence" value="ECO:0007669"/>
    <property type="project" value="InterPro"/>
</dbReference>
<dbReference type="GO" id="GO:0008671">
    <property type="term" value="F:2-dehydro-3-deoxygalactonokinase activity"/>
    <property type="evidence" value="ECO:0007669"/>
    <property type="project" value="InterPro"/>
</dbReference>
<name>A0A7Z1D586_SHISO</name>
<dbReference type="InterPro" id="IPR007729">
    <property type="entry name" value="DGOK"/>
</dbReference>
<dbReference type="Gene3D" id="3.30.420.300">
    <property type="entry name" value="2-keto-3-deoxy-galactonokinase, substrate binding domain"/>
    <property type="match status" value="1"/>
</dbReference>
<evidence type="ECO:0000313" key="2">
    <source>
        <dbReference type="Proteomes" id="UP000215497"/>
    </source>
</evidence>
<dbReference type="RefSeq" id="WP_171764800.1">
    <property type="nucleotide sequence ID" value="NZ_NPZM01000049.1"/>
</dbReference>
<keyword evidence="1" id="KW-0418">Kinase</keyword>
<sequence length="37" mass="4266">MTARYIAIDWGSTNLRAWLYHGDHCLESRQSEAGVTR</sequence>